<feature type="domain" description="DDE-1" evidence="1">
    <location>
        <begin position="125"/>
        <end position="250"/>
    </location>
</feature>
<comment type="caution">
    <text evidence="2">The sequence shown here is derived from an EMBL/GenBank/DDBJ whole genome shotgun (WGS) entry which is preliminary data.</text>
</comment>
<dbReference type="PANTHER" id="PTHR19303">
    <property type="entry name" value="TRANSPOSON"/>
    <property type="match status" value="1"/>
</dbReference>
<evidence type="ECO:0000313" key="3">
    <source>
        <dbReference type="Proteomes" id="UP001148838"/>
    </source>
</evidence>
<dbReference type="InterPro" id="IPR004875">
    <property type="entry name" value="DDE_SF_endonuclease_dom"/>
</dbReference>
<sequence>MESGGLGVGHSQVLIEIGLGKLFNKDSCMAGRDWLNGFLQRNPTISVRKPEVTSMSRVKGFNRTEMGIFFSNLEEVMDKYNFSPVNIYTIDETGIGTVQEPGNIMAPKGQKRVGSVTSWERGKNITIICAMNAAGTFVPSTFIFPRAKMSLALEKDGPPGALYCCSKNGWTNEHLYLQWLEHFSKFVKRSNENPVLLLLDNHYSHMTLEAYKFCKQPGIVVVSIPPHTSHRVQPLDVTFFGPLKKAYSRECDLPHEKYISENYQTR</sequence>
<gene>
    <name evidence="2" type="ORF">ANN_26035</name>
</gene>
<dbReference type="Pfam" id="PF03184">
    <property type="entry name" value="DDE_1"/>
    <property type="match status" value="1"/>
</dbReference>
<dbReference type="InterPro" id="IPR050863">
    <property type="entry name" value="CenT-Element_Derived"/>
</dbReference>
<name>A0ABQ8S4T3_PERAM</name>
<dbReference type="Gene3D" id="3.30.420.10">
    <property type="entry name" value="Ribonuclease H-like superfamily/Ribonuclease H"/>
    <property type="match status" value="1"/>
</dbReference>
<accession>A0ABQ8S4T3</accession>
<dbReference type="InterPro" id="IPR036397">
    <property type="entry name" value="RNaseH_sf"/>
</dbReference>
<evidence type="ECO:0000259" key="1">
    <source>
        <dbReference type="Pfam" id="PF03184"/>
    </source>
</evidence>
<protein>
    <recommendedName>
        <fullName evidence="1">DDE-1 domain-containing protein</fullName>
    </recommendedName>
</protein>
<proteinExistence type="predicted"/>
<evidence type="ECO:0000313" key="2">
    <source>
        <dbReference type="EMBL" id="KAJ4429039.1"/>
    </source>
</evidence>
<reference evidence="2 3" key="1">
    <citation type="journal article" date="2022" name="Allergy">
        <title>Genome assembly and annotation of Periplaneta americana reveal a comprehensive cockroach allergen profile.</title>
        <authorList>
            <person name="Wang L."/>
            <person name="Xiong Q."/>
            <person name="Saelim N."/>
            <person name="Wang L."/>
            <person name="Nong W."/>
            <person name="Wan A.T."/>
            <person name="Shi M."/>
            <person name="Liu X."/>
            <person name="Cao Q."/>
            <person name="Hui J.H.L."/>
            <person name="Sookrung N."/>
            <person name="Leung T.F."/>
            <person name="Tungtrongchitr A."/>
            <person name="Tsui S.K.W."/>
        </authorList>
    </citation>
    <scope>NUCLEOTIDE SEQUENCE [LARGE SCALE GENOMIC DNA]</scope>
    <source>
        <strain evidence="2">PWHHKU_190912</strain>
    </source>
</reference>
<dbReference type="Proteomes" id="UP001148838">
    <property type="component" value="Unassembled WGS sequence"/>
</dbReference>
<keyword evidence="3" id="KW-1185">Reference proteome</keyword>
<organism evidence="2 3">
    <name type="scientific">Periplaneta americana</name>
    <name type="common">American cockroach</name>
    <name type="synonym">Blatta americana</name>
    <dbReference type="NCBI Taxonomy" id="6978"/>
    <lineage>
        <taxon>Eukaryota</taxon>
        <taxon>Metazoa</taxon>
        <taxon>Ecdysozoa</taxon>
        <taxon>Arthropoda</taxon>
        <taxon>Hexapoda</taxon>
        <taxon>Insecta</taxon>
        <taxon>Pterygota</taxon>
        <taxon>Neoptera</taxon>
        <taxon>Polyneoptera</taxon>
        <taxon>Dictyoptera</taxon>
        <taxon>Blattodea</taxon>
        <taxon>Blattoidea</taxon>
        <taxon>Blattidae</taxon>
        <taxon>Blattinae</taxon>
        <taxon>Periplaneta</taxon>
    </lineage>
</organism>
<dbReference type="EMBL" id="JAJSOF020000036">
    <property type="protein sequence ID" value="KAJ4429039.1"/>
    <property type="molecule type" value="Genomic_DNA"/>
</dbReference>
<dbReference type="PANTHER" id="PTHR19303:SF71">
    <property type="entry name" value="ZINC FINGER PHD-TYPE DOMAIN-CONTAINING PROTEIN"/>
    <property type="match status" value="1"/>
</dbReference>